<dbReference type="EMBL" id="RXLP01000026">
    <property type="protein sequence ID" value="TCD53767.1"/>
    <property type="molecule type" value="Genomic_DNA"/>
</dbReference>
<sequence>MRGETVTVIYKRESTVDPFGASVYEQVFESVPNVLVAPGAQSNSTENTHPDGITVAYTLYFPRAWKFKSLRGCLIRIDDNEYTVIGDPRPYNAGLTPTAWNLVVQVADKEG</sequence>
<reference evidence="1 2" key="1">
    <citation type="submission" date="2018-12" db="EMBL/GenBank/DDBJ databases">
        <title>Alloscrdovia theropitheci sp. nov: a novel taxon from the feces of the bleeding-herat monkey (Theropithecus geleda).</title>
        <authorList>
            <person name="Modesto M."/>
        </authorList>
    </citation>
    <scope>NUCLEOTIDE SEQUENCE [LARGE SCALE GENOMIC DNA]</scope>
    <source>
        <strain evidence="1 2">GLDI4/2</strain>
    </source>
</reference>
<accession>A0A4R0QUQ2</accession>
<evidence type="ECO:0008006" key="3">
    <source>
        <dbReference type="Google" id="ProtNLM"/>
    </source>
</evidence>
<dbReference type="Proteomes" id="UP000291289">
    <property type="component" value="Unassembled WGS sequence"/>
</dbReference>
<organism evidence="1 2">
    <name type="scientific">Alloscardovia theropitheci</name>
    <dbReference type="NCBI Taxonomy" id="2496842"/>
    <lineage>
        <taxon>Bacteria</taxon>
        <taxon>Bacillati</taxon>
        <taxon>Actinomycetota</taxon>
        <taxon>Actinomycetes</taxon>
        <taxon>Bifidobacteriales</taxon>
        <taxon>Bifidobacteriaceae</taxon>
        <taxon>Alloscardovia</taxon>
    </lineage>
</organism>
<comment type="caution">
    <text evidence="1">The sequence shown here is derived from an EMBL/GenBank/DDBJ whole genome shotgun (WGS) entry which is preliminary data.</text>
</comment>
<dbReference type="RefSeq" id="WP_131285102.1">
    <property type="nucleotide sequence ID" value="NZ_RXLP01000026.1"/>
</dbReference>
<dbReference type="OrthoDB" id="3237185at2"/>
<gene>
    <name evidence="1" type="ORF">EJ419_07315</name>
</gene>
<protein>
    <recommendedName>
        <fullName evidence="3">Phage head-tail adapter protein</fullName>
    </recommendedName>
</protein>
<evidence type="ECO:0000313" key="2">
    <source>
        <dbReference type="Proteomes" id="UP000291289"/>
    </source>
</evidence>
<proteinExistence type="predicted"/>
<dbReference type="AlphaFoldDB" id="A0A4R0QUQ2"/>
<name>A0A4R0QUQ2_9BIFI</name>
<keyword evidence="2" id="KW-1185">Reference proteome</keyword>
<evidence type="ECO:0000313" key="1">
    <source>
        <dbReference type="EMBL" id="TCD53767.1"/>
    </source>
</evidence>